<feature type="coiled-coil region" evidence="10">
    <location>
        <begin position="125"/>
        <end position="208"/>
    </location>
</feature>
<dbReference type="GO" id="GO:0051301">
    <property type="term" value="P:cell division"/>
    <property type="evidence" value="ECO:0007669"/>
    <property type="project" value="UniProtKB-KW"/>
</dbReference>
<evidence type="ECO:0000256" key="10">
    <source>
        <dbReference type="SAM" id="Coils"/>
    </source>
</evidence>
<dbReference type="GO" id="GO:0005829">
    <property type="term" value="C:cytosol"/>
    <property type="evidence" value="ECO:0007669"/>
    <property type="project" value="TreeGrafter"/>
</dbReference>
<evidence type="ECO:0008006" key="13">
    <source>
        <dbReference type="Google" id="ProtNLM"/>
    </source>
</evidence>
<evidence type="ECO:0000313" key="12">
    <source>
        <dbReference type="Proteomes" id="UP001181693"/>
    </source>
</evidence>
<dbReference type="GO" id="GO:0005874">
    <property type="term" value="C:microtubule"/>
    <property type="evidence" value="ECO:0007669"/>
    <property type="project" value="UniProtKB-KW"/>
</dbReference>
<evidence type="ECO:0000256" key="9">
    <source>
        <dbReference type="ARBA" id="ARBA00023306"/>
    </source>
</evidence>
<evidence type="ECO:0000256" key="4">
    <source>
        <dbReference type="ARBA" id="ARBA00022618"/>
    </source>
</evidence>
<keyword evidence="3" id="KW-0963">Cytoplasm</keyword>
<keyword evidence="5" id="KW-0493">Microtubule</keyword>
<protein>
    <recommendedName>
        <fullName evidence="13">HAUS augmin-like complex subunit 1</fullName>
    </recommendedName>
</protein>
<keyword evidence="9" id="KW-0131">Cell cycle</keyword>
<accession>A0AAV2ZYS0</accession>
<dbReference type="InterPro" id="IPR026243">
    <property type="entry name" value="HAUS1"/>
</dbReference>
<dbReference type="Proteomes" id="UP001181693">
    <property type="component" value="Unassembled WGS sequence"/>
</dbReference>
<dbReference type="PANTHER" id="PTHR31570:SF1">
    <property type="entry name" value="HAUS AUGMIN-LIKE COMPLEX SUBUNIT 1"/>
    <property type="match status" value="1"/>
</dbReference>
<dbReference type="GO" id="GO:0070652">
    <property type="term" value="C:HAUS complex"/>
    <property type="evidence" value="ECO:0007669"/>
    <property type="project" value="InterPro"/>
</dbReference>
<keyword evidence="7 10" id="KW-0175">Coiled coil</keyword>
<keyword evidence="4" id="KW-0132">Cell division</keyword>
<dbReference type="GO" id="GO:0005819">
    <property type="term" value="C:spindle"/>
    <property type="evidence" value="ECO:0007669"/>
    <property type="project" value="UniProtKB-SubCell"/>
</dbReference>
<dbReference type="GO" id="GO:0007098">
    <property type="term" value="P:centrosome cycle"/>
    <property type="evidence" value="ECO:0007669"/>
    <property type="project" value="TreeGrafter"/>
</dbReference>
<evidence type="ECO:0000256" key="1">
    <source>
        <dbReference type="ARBA" id="ARBA00004186"/>
    </source>
</evidence>
<dbReference type="AlphaFoldDB" id="A0AAV2ZYS0"/>
<keyword evidence="8" id="KW-0206">Cytoskeleton</keyword>
<dbReference type="Pfam" id="PF25762">
    <property type="entry name" value="HAUS1"/>
    <property type="match status" value="1"/>
</dbReference>
<evidence type="ECO:0000256" key="3">
    <source>
        <dbReference type="ARBA" id="ARBA00022490"/>
    </source>
</evidence>
<comment type="similarity">
    <text evidence="2">Belongs to the HAUS1 family.</text>
</comment>
<dbReference type="GO" id="GO:0051225">
    <property type="term" value="P:spindle assembly"/>
    <property type="evidence" value="ECO:0007669"/>
    <property type="project" value="InterPro"/>
</dbReference>
<sequence>MQSVRAESSLPQQAGLIITWLKKMFGDKALPPYEVNTRTMELLCQLAEWNEARDKDLTLVVEDQKLKSAEIKAEANYLQELLSDSLGPSYTNLSRMGTTYLNQLVDSCLALEIKDSSLTSYIPAVNDLSSKLVAIEASNQELELELINLRKKLTNALVLEKSLEQDLRKAEEQCSTEKAKVEIRSQNIKKLKDKSEEYKYKIQAAKDELSAAGMEDSLTHRSLVSLSETLTELKAQSTVTKEKLKSYLDLAPNPSLVKVKIEEAKRELKATEAELNMKVDMMEFVLPEQKRRIN</sequence>
<evidence type="ECO:0000256" key="8">
    <source>
        <dbReference type="ARBA" id="ARBA00023212"/>
    </source>
</evidence>
<organism evidence="11 12">
    <name type="scientific">Pyxicephalus adspersus</name>
    <name type="common">African bullfrog</name>
    <dbReference type="NCBI Taxonomy" id="30357"/>
    <lineage>
        <taxon>Eukaryota</taxon>
        <taxon>Metazoa</taxon>
        <taxon>Chordata</taxon>
        <taxon>Craniata</taxon>
        <taxon>Vertebrata</taxon>
        <taxon>Euteleostomi</taxon>
        <taxon>Amphibia</taxon>
        <taxon>Batrachia</taxon>
        <taxon>Anura</taxon>
        <taxon>Neobatrachia</taxon>
        <taxon>Ranoidea</taxon>
        <taxon>Pyxicephalidae</taxon>
        <taxon>Pyxicephalinae</taxon>
        <taxon>Pyxicephalus</taxon>
    </lineage>
</organism>
<evidence type="ECO:0000256" key="2">
    <source>
        <dbReference type="ARBA" id="ARBA00005479"/>
    </source>
</evidence>
<reference evidence="11" key="1">
    <citation type="thesis" date="2020" institute="ProQuest LLC" country="789 East Eisenhower Parkway, Ann Arbor, MI, USA">
        <title>Comparative Genomics and Chromosome Evolution.</title>
        <authorList>
            <person name="Mudd A.B."/>
        </authorList>
    </citation>
    <scope>NUCLEOTIDE SEQUENCE</scope>
    <source>
        <strain evidence="11">1538</strain>
        <tissue evidence="11">Blood</tissue>
    </source>
</reference>
<comment type="subcellular location">
    <subcellularLocation>
        <location evidence="1">Cytoplasm</location>
        <location evidence="1">Cytoskeleton</location>
        <location evidence="1">Spindle</location>
    </subcellularLocation>
</comment>
<evidence type="ECO:0000256" key="6">
    <source>
        <dbReference type="ARBA" id="ARBA00022776"/>
    </source>
</evidence>
<dbReference type="PANTHER" id="PTHR31570">
    <property type="entry name" value="HAUS AUGMIN-LIKE COMPLEX SUBUNIT 1"/>
    <property type="match status" value="1"/>
</dbReference>
<keyword evidence="6" id="KW-0498">Mitosis</keyword>
<dbReference type="PRINTS" id="PR02087">
    <property type="entry name" value="HAUSAUGMINL1"/>
</dbReference>
<dbReference type="EMBL" id="DYDO01000006">
    <property type="protein sequence ID" value="DBA23761.1"/>
    <property type="molecule type" value="Genomic_DNA"/>
</dbReference>
<evidence type="ECO:0000256" key="7">
    <source>
        <dbReference type="ARBA" id="ARBA00023054"/>
    </source>
</evidence>
<keyword evidence="12" id="KW-1185">Reference proteome</keyword>
<evidence type="ECO:0000256" key="5">
    <source>
        <dbReference type="ARBA" id="ARBA00022701"/>
    </source>
</evidence>
<name>A0AAV2ZYS0_PYXAD</name>
<gene>
    <name evidence="11" type="ORF">GDO54_014643</name>
</gene>
<comment type="caution">
    <text evidence="11">The sequence shown here is derived from an EMBL/GenBank/DDBJ whole genome shotgun (WGS) entry which is preliminary data.</text>
</comment>
<proteinExistence type="inferred from homology"/>
<evidence type="ECO:0000313" key="11">
    <source>
        <dbReference type="EMBL" id="DBA23761.1"/>
    </source>
</evidence>